<evidence type="ECO:0000256" key="1">
    <source>
        <dbReference type="SAM" id="MobiDB-lite"/>
    </source>
</evidence>
<feature type="compositionally biased region" description="Basic residues" evidence="1">
    <location>
        <begin position="35"/>
        <end position="45"/>
    </location>
</feature>
<accession>A0A2V1E930</accession>
<evidence type="ECO:0000259" key="2">
    <source>
        <dbReference type="Pfam" id="PF00646"/>
    </source>
</evidence>
<dbReference type="Proteomes" id="UP000244855">
    <property type="component" value="Unassembled WGS sequence"/>
</dbReference>
<dbReference type="InterPro" id="IPR001810">
    <property type="entry name" value="F-box_dom"/>
</dbReference>
<dbReference type="EMBL" id="KZ805306">
    <property type="protein sequence ID" value="PVI07037.1"/>
    <property type="molecule type" value="Genomic_DNA"/>
</dbReference>
<proteinExistence type="predicted"/>
<organism evidence="3 4">
    <name type="scientific">Periconia macrospinosa</name>
    <dbReference type="NCBI Taxonomy" id="97972"/>
    <lineage>
        <taxon>Eukaryota</taxon>
        <taxon>Fungi</taxon>
        <taxon>Dikarya</taxon>
        <taxon>Ascomycota</taxon>
        <taxon>Pezizomycotina</taxon>
        <taxon>Dothideomycetes</taxon>
        <taxon>Pleosporomycetidae</taxon>
        <taxon>Pleosporales</taxon>
        <taxon>Massarineae</taxon>
        <taxon>Periconiaceae</taxon>
        <taxon>Periconia</taxon>
    </lineage>
</organism>
<gene>
    <name evidence="3" type="ORF">DM02DRAFT_609411</name>
</gene>
<reference evidence="3 4" key="1">
    <citation type="journal article" date="2018" name="Sci. Rep.">
        <title>Comparative genomics provides insights into the lifestyle and reveals functional heterogeneity of dark septate endophytic fungi.</title>
        <authorList>
            <person name="Knapp D.G."/>
            <person name="Nemeth J.B."/>
            <person name="Barry K."/>
            <person name="Hainaut M."/>
            <person name="Henrissat B."/>
            <person name="Johnson J."/>
            <person name="Kuo A."/>
            <person name="Lim J.H.P."/>
            <person name="Lipzen A."/>
            <person name="Nolan M."/>
            <person name="Ohm R.A."/>
            <person name="Tamas L."/>
            <person name="Grigoriev I.V."/>
            <person name="Spatafora J.W."/>
            <person name="Nagy L.G."/>
            <person name="Kovacs G.M."/>
        </authorList>
    </citation>
    <scope>NUCLEOTIDE SEQUENCE [LARGE SCALE GENOMIC DNA]</scope>
    <source>
        <strain evidence="3 4">DSE2036</strain>
    </source>
</reference>
<feature type="region of interest" description="Disordered" evidence="1">
    <location>
        <begin position="1"/>
        <end position="48"/>
    </location>
</feature>
<dbReference type="AlphaFoldDB" id="A0A2V1E930"/>
<evidence type="ECO:0000313" key="3">
    <source>
        <dbReference type="EMBL" id="PVI07037.1"/>
    </source>
</evidence>
<evidence type="ECO:0000313" key="4">
    <source>
        <dbReference type="Proteomes" id="UP000244855"/>
    </source>
</evidence>
<dbReference type="CDD" id="cd09917">
    <property type="entry name" value="F-box_SF"/>
    <property type="match status" value="1"/>
</dbReference>
<keyword evidence="4" id="KW-1185">Reference proteome</keyword>
<name>A0A2V1E930_9PLEO</name>
<sequence length="417" mass="47641">MPKSLTLRRSTRAKPPASDPLKRGSRDHTNATKQKSSKKTTKRKSKETASAFLVRTEEEIDNDTNRKKWPLKLPVELIRHISSYLSLPERICFTLTCKEATNSVGSNVWGAFKRETHWALDDDLVSNRDLLIDFLLRDLGTAAAYCEVCGIIHPTMLPPHRRRRTEWTSSCLGQDAEIDYLPSNDGIGYRLVFQHIVQCMKDSEGRVNDDGVGPDLEMLRGDLIVAKPVQSLTWRLSSSGQYFGGRLILNHVHVFRNVNQQQRALSAKQVLDLPVRLCPHQSTTTELPATSRYIKTRSANGPLLTHAIASVFPKALQKGVDMSLFRPPTKLEQEQILTTEAGHDVTYRCRSCPTKYRVELTAGELRITTWHCFGKDLFQAQKYWKWFVRREGYSLGPDKRNDEWWSHSRSFPDFACE</sequence>
<protein>
    <recommendedName>
        <fullName evidence="2">F-box domain-containing protein</fullName>
    </recommendedName>
</protein>
<dbReference type="Pfam" id="PF00646">
    <property type="entry name" value="F-box"/>
    <property type="match status" value="1"/>
</dbReference>
<feature type="compositionally biased region" description="Basic and acidic residues" evidence="1">
    <location>
        <begin position="20"/>
        <end position="30"/>
    </location>
</feature>
<feature type="domain" description="F-box" evidence="2">
    <location>
        <begin position="71"/>
        <end position="99"/>
    </location>
</feature>
<dbReference type="OrthoDB" id="3766406at2759"/>